<feature type="domain" description="ShKT" evidence="2">
    <location>
        <begin position="23"/>
        <end position="58"/>
    </location>
</feature>
<dbReference type="Proteomes" id="UP000828390">
    <property type="component" value="Unassembled WGS sequence"/>
</dbReference>
<evidence type="ECO:0000259" key="2">
    <source>
        <dbReference type="PROSITE" id="PS51670"/>
    </source>
</evidence>
<dbReference type="InterPro" id="IPR003582">
    <property type="entry name" value="ShKT_dom"/>
</dbReference>
<dbReference type="EMBL" id="JAIWYP010000009">
    <property type="protein sequence ID" value="KAH3769560.1"/>
    <property type="molecule type" value="Genomic_DNA"/>
</dbReference>
<keyword evidence="4" id="KW-1185">Reference proteome</keyword>
<evidence type="ECO:0000256" key="1">
    <source>
        <dbReference type="PROSITE-ProRule" id="PRU01005"/>
    </source>
</evidence>
<comment type="caution">
    <text evidence="3">The sequence shown here is derived from an EMBL/GenBank/DDBJ whole genome shotgun (WGS) entry which is preliminary data.</text>
</comment>
<dbReference type="PROSITE" id="PS51670">
    <property type="entry name" value="SHKT"/>
    <property type="match status" value="1"/>
</dbReference>
<reference evidence="3" key="1">
    <citation type="journal article" date="2019" name="bioRxiv">
        <title>The Genome of the Zebra Mussel, Dreissena polymorpha: A Resource for Invasive Species Research.</title>
        <authorList>
            <person name="McCartney M.A."/>
            <person name="Auch B."/>
            <person name="Kono T."/>
            <person name="Mallez S."/>
            <person name="Zhang Y."/>
            <person name="Obille A."/>
            <person name="Becker A."/>
            <person name="Abrahante J.E."/>
            <person name="Garbe J."/>
            <person name="Badalamenti J.P."/>
            <person name="Herman A."/>
            <person name="Mangelson H."/>
            <person name="Liachko I."/>
            <person name="Sullivan S."/>
            <person name="Sone E.D."/>
            <person name="Koren S."/>
            <person name="Silverstein K.A.T."/>
            <person name="Beckman K.B."/>
            <person name="Gohl D.M."/>
        </authorList>
    </citation>
    <scope>NUCLEOTIDE SEQUENCE</scope>
    <source>
        <strain evidence="3">Duluth1</strain>
        <tissue evidence="3">Whole animal</tissue>
    </source>
</reference>
<gene>
    <name evidence="3" type="ORF">DPMN_170833</name>
</gene>
<accession>A0A9D4E003</accession>
<name>A0A9D4E003_DREPO</name>
<reference evidence="3" key="2">
    <citation type="submission" date="2020-11" db="EMBL/GenBank/DDBJ databases">
        <authorList>
            <person name="McCartney M.A."/>
            <person name="Auch B."/>
            <person name="Kono T."/>
            <person name="Mallez S."/>
            <person name="Becker A."/>
            <person name="Gohl D.M."/>
            <person name="Silverstein K.A.T."/>
            <person name="Koren S."/>
            <person name="Bechman K.B."/>
            <person name="Herman A."/>
            <person name="Abrahante J.E."/>
            <person name="Garbe J."/>
        </authorList>
    </citation>
    <scope>NUCLEOTIDE SEQUENCE</scope>
    <source>
        <strain evidence="3">Duluth1</strain>
        <tissue evidence="3">Whole animal</tissue>
    </source>
</reference>
<proteinExistence type="predicted"/>
<dbReference type="SMART" id="SM00254">
    <property type="entry name" value="ShKT"/>
    <property type="match status" value="1"/>
</dbReference>
<dbReference type="Gene3D" id="1.10.10.1940">
    <property type="match status" value="1"/>
</dbReference>
<organism evidence="3 4">
    <name type="scientific">Dreissena polymorpha</name>
    <name type="common">Zebra mussel</name>
    <name type="synonym">Mytilus polymorpha</name>
    <dbReference type="NCBI Taxonomy" id="45954"/>
    <lineage>
        <taxon>Eukaryota</taxon>
        <taxon>Metazoa</taxon>
        <taxon>Spiralia</taxon>
        <taxon>Lophotrochozoa</taxon>
        <taxon>Mollusca</taxon>
        <taxon>Bivalvia</taxon>
        <taxon>Autobranchia</taxon>
        <taxon>Heteroconchia</taxon>
        <taxon>Euheterodonta</taxon>
        <taxon>Imparidentia</taxon>
        <taxon>Neoheterodontei</taxon>
        <taxon>Myida</taxon>
        <taxon>Dreissenoidea</taxon>
        <taxon>Dreissenidae</taxon>
        <taxon>Dreissena</taxon>
    </lineage>
</organism>
<dbReference type="AlphaFoldDB" id="A0A9D4E003"/>
<protein>
    <recommendedName>
        <fullName evidence="2">ShKT domain-containing protein</fullName>
    </recommendedName>
</protein>
<dbReference type="Pfam" id="PF01549">
    <property type="entry name" value="ShK"/>
    <property type="match status" value="1"/>
</dbReference>
<sequence>MCTGAGYTNHLVPVPAPNLPNTCQDTLPNCASYAADVCTSSTYAQWAKDNCANFCHLCGEIS</sequence>
<comment type="caution">
    <text evidence="1">Lacks conserved residue(s) required for the propagation of feature annotation.</text>
</comment>
<evidence type="ECO:0000313" key="4">
    <source>
        <dbReference type="Proteomes" id="UP000828390"/>
    </source>
</evidence>
<evidence type="ECO:0000313" key="3">
    <source>
        <dbReference type="EMBL" id="KAH3769560.1"/>
    </source>
</evidence>